<keyword evidence="5" id="KW-1185">Reference proteome</keyword>
<dbReference type="Pfam" id="PF01535">
    <property type="entry name" value="PPR"/>
    <property type="match status" value="3"/>
</dbReference>
<dbReference type="eggNOG" id="KOG4197">
    <property type="taxonomic scope" value="Eukaryota"/>
</dbReference>
<proteinExistence type="predicted"/>
<name>U5D9H8_AMBTC</name>
<gene>
    <name evidence="4" type="ORF">AMTR_s00061p00163460</name>
</gene>
<accession>U5D9H8</accession>
<feature type="repeat" description="PPR" evidence="2">
    <location>
        <begin position="40"/>
        <end position="70"/>
    </location>
</feature>
<dbReference type="Gramene" id="ERN19149">
    <property type="protein sequence ID" value="ERN19149"/>
    <property type="gene ID" value="AMTR_s00061p00163460"/>
</dbReference>
<dbReference type="InterPro" id="IPR011990">
    <property type="entry name" value="TPR-like_helical_dom_sf"/>
</dbReference>
<evidence type="ECO:0000256" key="1">
    <source>
        <dbReference type="ARBA" id="ARBA00022737"/>
    </source>
</evidence>
<dbReference type="Pfam" id="PF13041">
    <property type="entry name" value="PPR_2"/>
    <property type="match status" value="2"/>
</dbReference>
<dbReference type="AlphaFoldDB" id="U5D9H8"/>
<dbReference type="PANTHER" id="PTHR47926">
    <property type="entry name" value="PENTATRICOPEPTIDE REPEAT-CONTAINING PROTEIN"/>
    <property type="match status" value="1"/>
</dbReference>
<evidence type="ECO:0000313" key="4">
    <source>
        <dbReference type="EMBL" id="ERN19149.1"/>
    </source>
</evidence>
<dbReference type="FunFam" id="1.25.40.10:FF:000442">
    <property type="entry name" value="Pentatricopeptide repeat-containing protein At3g49710"/>
    <property type="match status" value="1"/>
</dbReference>
<dbReference type="InterPro" id="IPR002885">
    <property type="entry name" value="PPR_rpt"/>
</dbReference>
<keyword evidence="1" id="KW-0677">Repeat</keyword>
<protein>
    <submittedName>
        <fullName evidence="4">Uncharacterized protein</fullName>
    </submittedName>
</protein>
<dbReference type="Gene3D" id="1.25.40.10">
    <property type="entry name" value="Tetratricopeptide repeat domain"/>
    <property type="match status" value="3"/>
</dbReference>
<organism evidence="4 5">
    <name type="scientific">Amborella trichopoda</name>
    <dbReference type="NCBI Taxonomy" id="13333"/>
    <lineage>
        <taxon>Eukaryota</taxon>
        <taxon>Viridiplantae</taxon>
        <taxon>Streptophyta</taxon>
        <taxon>Embryophyta</taxon>
        <taxon>Tracheophyta</taxon>
        <taxon>Spermatophyta</taxon>
        <taxon>Magnoliopsida</taxon>
        <taxon>Amborellales</taxon>
        <taxon>Amborellaceae</taxon>
        <taxon>Amborella</taxon>
    </lineage>
</organism>
<dbReference type="InterPro" id="IPR046960">
    <property type="entry name" value="PPR_At4g14850-like_plant"/>
</dbReference>
<feature type="repeat" description="PPR" evidence="2">
    <location>
        <begin position="141"/>
        <end position="171"/>
    </location>
</feature>
<sequence length="335" mass="37593">MCRSNSISNIFLSNRLIGFYVESRSLMYARRVFDEMFMKNVYSYNTLISGHVNEGLLNQAHQLFNEMPERDTISYNTLISGYAKLGHKEEALELFKSMVFEGLRPNGFSFTSILGTFSSILETRYGAGMHGFITKAGFEGNVVIANSIIDMYAKCGEMENAEKLFCIMPDHDEISWTSLVCGFAKNGEFWRALKIFREMVRSTMELDTVIFASVISGAAWSTALEEGTQLHCLVVKRGVGGSVYVGSVLVDMYAKCGKIESSSRVFEEMQNGGVQGNQTDSQIPTKKSGPPAFNTLGKECGLMERHDLRLGAKWTCRSCYSNFREHEDDEEEHKA</sequence>
<evidence type="ECO:0000256" key="2">
    <source>
        <dbReference type="PROSITE-ProRule" id="PRU00708"/>
    </source>
</evidence>
<feature type="repeat" description="PPR" evidence="2">
    <location>
        <begin position="242"/>
        <end position="276"/>
    </location>
</feature>
<dbReference type="HOGENOM" id="CLU_002706_0_0_1"/>
<dbReference type="GO" id="GO:0009451">
    <property type="term" value="P:RNA modification"/>
    <property type="evidence" value="ECO:0000318"/>
    <property type="project" value="GO_Central"/>
</dbReference>
<dbReference type="GO" id="GO:0003723">
    <property type="term" value="F:RNA binding"/>
    <property type="evidence" value="ECO:0000318"/>
    <property type="project" value="GO_Central"/>
</dbReference>
<reference evidence="5" key="1">
    <citation type="journal article" date="2013" name="Science">
        <title>The Amborella genome and the evolution of flowering plants.</title>
        <authorList>
            <consortium name="Amborella Genome Project"/>
        </authorList>
    </citation>
    <scope>NUCLEOTIDE SEQUENCE [LARGE SCALE GENOMIC DNA]</scope>
</reference>
<feature type="compositionally biased region" description="Polar residues" evidence="3">
    <location>
        <begin position="276"/>
        <end position="285"/>
    </location>
</feature>
<feature type="repeat" description="PPR" evidence="2">
    <location>
        <begin position="71"/>
        <end position="105"/>
    </location>
</feature>
<feature type="repeat" description="PPR" evidence="2">
    <location>
        <begin position="172"/>
        <end position="206"/>
    </location>
</feature>
<dbReference type="Proteomes" id="UP000017836">
    <property type="component" value="Unassembled WGS sequence"/>
</dbReference>
<evidence type="ECO:0000256" key="3">
    <source>
        <dbReference type="SAM" id="MobiDB-lite"/>
    </source>
</evidence>
<dbReference type="EMBL" id="KI392075">
    <property type="protein sequence ID" value="ERN19149.1"/>
    <property type="molecule type" value="Genomic_DNA"/>
</dbReference>
<evidence type="ECO:0000313" key="5">
    <source>
        <dbReference type="Proteomes" id="UP000017836"/>
    </source>
</evidence>
<dbReference type="NCBIfam" id="TIGR00756">
    <property type="entry name" value="PPR"/>
    <property type="match status" value="3"/>
</dbReference>
<feature type="region of interest" description="Disordered" evidence="3">
    <location>
        <begin position="272"/>
        <end position="291"/>
    </location>
</feature>
<dbReference type="FunFam" id="1.25.40.10:FF:000073">
    <property type="entry name" value="Pentatricopeptide repeat-containing protein chloroplastic"/>
    <property type="match status" value="1"/>
</dbReference>
<dbReference type="PROSITE" id="PS51375">
    <property type="entry name" value="PPR"/>
    <property type="match status" value="5"/>
</dbReference>